<feature type="domain" description="FAS1" evidence="2">
    <location>
        <begin position="36"/>
        <end position="237"/>
    </location>
</feature>
<protein>
    <submittedName>
        <fullName evidence="3">Fasciclin domain-containing protein</fullName>
    </submittedName>
</protein>
<sequence length="755" mass="84746">MKKMIRYYLLFLPLILFTSCSKDEVNKYYERPDSLEDPIYQQLVARGNFTSLTALIEKAGYKDILGKSGYWTMIAPNDAAFAEFFQEQGYANAAAVEDTTAVKIVKYALIYNAFRTERMSDYQSPAGWMEDMAFKRRTAYYVGYEENVSVGSGNKVLIQSNRNNAEGSIPYVSGDNNNKHISYFMDEFMTANGLGASDYNYFYPDANYMGFNVLDAEVINADIVAENGIIHESNKVLLPLPSLDKKLQESPNYSLFRELLEEHLVEYPVNQDATTAYFNYTGKTDEVLLKTYDPALIFSPNNENYLKSDDNDAQTDGYTLFVPNNTVLQTFIDEVLLKNYTSLNQLPKYVFEDFFNAHMVQNSVWPSKAAGFSNALEEDIRIDLNADIDIDPVTQKKNAQILSNGFFYGTNKIQESNLFYSVYTSAYLDPEFTLATRLFNDGSGYKEIISNIYSNYTLFLPSDTVLGELGFDYDINRTEWVYVDINGNEVRGTLARNRLLRVLFNGIVPTPNGELDDLSGSGIIRSGDVDLAGEYIKWENNQLWTAGNDELGNRVNLKIDASTGQPRYEEQSNGRTYYIDNLLQPAENFPGAVLQTLATQPGSEFEYFYNYLNNSPIFDNTVGSIDGVELGTSYTFIIPNNAAIEQAVLDGVLPGDPTVGSAADVIEEEQIATFLKYHIIATRTASDDGLVNGLSETLLKTELGEKTYVNIASAPGDLIFTDNGNRLASFIPAQSNNLANRTLIHLVDNYLLYTE</sequence>
<evidence type="ECO:0000256" key="1">
    <source>
        <dbReference type="SAM" id="SignalP"/>
    </source>
</evidence>
<evidence type="ECO:0000259" key="2">
    <source>
        <dbReference type="PROSITE" id="PS50213"/>
    </source>
</evidence>
<evidence type="ECO:0000313" key="3">
    <source>
        <dbReference type="EMBL" id="SHH32068.1"/>
    </source>
</evidence>
<dbReference type="InterPro" id="IPR050904">
    <property type="entry name" value="Adhesion/Biosynth-related"/>
</dbReference>
<dbReference type="PROSITE" id="PS50213">
    <property type="entry name" value="FAS1"/>
    <property type="match status" value="4"/>
</dbReference>
<name>A0A1M5S160_9FLAO</name>
<dbReference type="AlphaFoldDB" id="A0A1M5S160"/>
<dbReference type="Pfam" id="PF02469">
    <property type="entry name" value="Fasciclin"/>
    <property type="match status" value="2"/>
</dbReference>
<accession>A0A1M5S160</accession>
<dbReference type="InterPro" id="IPR000782">
    <property type="entry name" value="FAS1_domain"/>
</dbReference>
<dbReference type="EMBL" id="FQXQ01000001">
    <property type="protein sequence ID" value="SHH32068.1"/>
    <property type="molecule type" value="Genomic_DNA"/>
</dbReference>
<dbReference type="SUPFAM" id="SSF82153">
    <property type="entry name" value="FAS1 domain"/>
    <property type="match status" value="2"/>
</dbReference>
<dbReference type="STRING" id="1195760.SAMN05444281_0069"/>
<feature type="domain" description="FAS1" evidence="2">
    <location>
        <begin position="419"/>
        <end position="583"/>
    </location>
</feature>
<dbReference type="PROSITE" id="PS51257">
    <property type="entry name" value="PROKAR_LIPOPROTEIN"/>
    <property type="match status" value="1"/>
</dbReference>
<dbReference type="Gene3D" id="2.30.180.10">
    <property type="entry name" value="FAS1 domain"/>
    <property type="match status" value="2"/>
</dbReference>
<dbReference type="RefSeq" id="WP_073117694.1">
    <property type="nucleotide sequence ID" value="NZ_BMEN01000005.1"/>
</dbReference>
<dbReference type="Proteomes" id="UP000184109">
    <property type="component" value="Unassembled WGS sequence"/>
</dbReference>
<dbReference type="InterPro" id="IPR036378">
    <property type="entry name" value="FAS1_dom_sf"/>
</dbReference>
<feature type="domain" description="FAS1" evidence="2">
    <location>
        <begin position="240"/>
        <end position="414"/>
    </location>
</feature>
<feature type="domain" description="FAS1" evidence="2">
    <location>
        <begin position="592"/>
        <end position="751"/>
    </location>
</feature>
<evidence type="ECO:0000313" key="4">
    <source>
        <dbReference type="Proteomes" id="UP000184109"/>
    </source>
</evidence>
<proteinExistence type="predicted"/>
<keyword evidence="4" id="KW-1185">Reference proteome</keyword>
<feature type="chain" id="PRO_5011957386" evidence="1">
    <location>
        <begin position="23"/>
        <end position="755"/>
    </location>
</feature>
<reference evidence="4" key="1">
    <citation type="submission" date="2016-11" db="EMBL/GenBank/DDBJ databases">
        <authorList>
            <person name="Varghese N."/>
            <person name="Submissions S."/>
        </authorList>
    </citation>
    <scope>NUCLEOTIDE SEQUENCE [LARGE SCALE GENOMIC DNA]</scope>
    <source>
        <strain evidence="4">DSM 100572</strain>
    </source>
</reference>
<gene>
    <name evidence="3" type="ORF">SAMN05444281_0069</name>
</gene>
<keyword evidence="1" id="KW-0732">Signal</keyword>
<dbReference type="PANTHER" id="PTHR10900">
    <property type="entry name" value="PERIOSTIN-RELATED"/>
    <property type="match status" value="1"/>
</dbReference>
<organism evidence="3 4">
    <name type="scientific">Wenyingzhuangia marina</name>
    <dbReference type="NCBI Taxonomy" id="1195760"/>
    <lineage>
        <taxon>Bacteria</taxon>
        <taxon>Pseudomonadati</taxon>
        <taxon>Bacteroidota</taxon>
        <taxon>Flavobacteriia</taxon>
        <taxon>Flavobacteriales</taxon>
        <taxon>Flavobacteriaceae</taxon>
        <taxon>Wenyingzhuangia</taxon>
    </lineage>
</organism>
<feature type="signal peptide" evidence="1">
    <location>
        <begin position="1"/>
        <end position="22"/>
    </location>
</feature>
<dbReference type="PANTHER" id="PTHR10900:SF77">
    <property type="entry name" value="FI19380P1"/>
    <property type="match status" value="1"/>
</dbReference>
<dbReference type="OrthoDB" id="659398at2"/>